<reference evidence="1 2" key="1">
    <citation type="journal article" date="2016" name="Sci. Rep.">
        <title>Metabolic traits of an uncultured archaeal lineage -MSBL1- from brine pools of the Red Sea.</title>
        <authorList>
            <person name="Mwirichia R."/>
            <person name="Alam I."/>
            <person name="Rashid M."/>
            <person name="Vinu M."/>
            <person name="Ba-Alawi W."/>
            <person name="Anthony Kamau A."/>
            <person name="Kamanda Ngugi D."/>
            <person name="Goker M."/>
            <person name="Klenk H.P."/>
            <person name="Bajic V."/>
            <person name="Stingl U."/>
        </authorList>
    </citation>
    <scope>NUCLEOTIDE SEQUENCE [LARGE SCALE GENOMIC DNA]</scope>
    <source>
        <strain evidence="1">SCGC-AAA259I14</strain>
    </source>
</reference>
<name>A0A133UR90_9EURY</name>
<evidence type="ECO:0000313" key="2">
    <source>
        <dbReference type="Proteomes" id="UP000070414"/>
    </source>
</evidence>
<keyword evidence="2" id="KW-1185">Reference proteome</keyword>
<gene>
    <name evidence="1" type="ORF">AKJ38_02920</name>
</gene>
<proteinExistence type="predicted"/>
<protein>
    <submittedName>
        <fullName evidence="1">Uncharacterized protein</fullName>
    </submittedName>
</protein>
<dbReference type="AlphaFoldDB" id="A0A133UR90"/>
<sequence length="158" mass="18249">MSNMLQVHNVLRMLSSPSGIVFAESGETRGEIDRETGGKCSRLKSTLRPFEVVYSTKRRYREKKEAGLRLYHILQEEYPIEMATDCQVIRLLYENCDHKEKIGSSTGEKLSERCSLTPKEIMASLKRLVELNREILRDTPLLPVYLLNVSEKVFRVDI</sequence>
<evidence type="ECO:0000313" key="1">
    <source>
        <dbReference type="EMBL" id="KXA96647.1"/>
    </source>
</evidence>
<dbReference type="EMBL" id="LHXS01000051">
    <property type="protein sequence ID" value="KXA96647.1"/>
    <property type="molecule type" value="Genomic_DNA"/>
</dbReference>
<comment type="caution">
    <text evidence="1">The sequence shown here is derived from an EMBL/GenBank/DDBJ whole genome shotgun (WGS) entry which is preliminary data.</text>
</comment>
<dbReference type="Proteomes" id="UP000070414">
    <property type="component" value="Unassembled WGS sequence"/>
</dbReference>
<organism evidence="1 2">
    <name type="scientific">candidate division MSBL1 archaeon SCGC-AAA259I14</name>
    <dbReference type="NCBI Taxonomy" id="1698268"/>
    <lineage>
        <taxon>Archaea</taxon>
        <taxon>Methanobacteriati</taxon>
        <taxon>Methanobacteriota</taxon>
        <taxon>candidate division MSBL1</taxon>
    </lineage>
</organism>
<accession>A0A133UR90</accession>